<dbReference type="GO" id="GO:0009247">
    <property type="term" value="P:glycolipid biosynthetic process"/>
    <property type="evidence" value="ECO:0007669"/>
    <property type="project" value="TreeGrafter"/>
</dbReference>
<evidence type="ECO:0000256" key="3">
    <source>
        <dbReference type="ARBA" id="ARBA00022679"/>
    </source>
</evidence>
<dbReference type="GO" id="GO:0004582">
    <property type="term" value="F:dolichyl-phosphate beta-D-mannosyltransferase activity"/>
    <property type="evidence" value="ECO:0007669"/>
    <property type="project" value="InterPro"/>
</dbReference>
<dbReference type="CDD" id="cd06442">
    <property type="entry name" value="DPM1_like"/>
    <property type="match status" value="1"/>
</dbReference>
<reference evidence="5" key="1">
    <citation type="submission" date="2020-10" db="EMBL/GenBank/DDBJ databases">
        <authorList>
            <person name="Gilroy R."/>
        </authorList>
    </citation>
    <scope>NUCLEOTIDE SEQUENCE</scope>
    <source>
        <strain evidence="5">B1-20833</strain>
    </source>
</reference>
<evidence type="ECO:0000313" key="5">
    <source>
        <dbReference type="EMBL" id="MBO8452798.1"/>
    </source>
</evidence>
<organism evidence="5 6">
    <name type="scientific">Candidatus Cryptobacteroides intestinavium</name>
    <dbReference type="NCBI Taxonomy" id="2840766"/>
    <lineage>
        <taxon>Bacteria</taxon>
        <taxon>Pseudomonadati</taxon>
        <taxon>Bacteroidota</taxon>
        <taxon>Bacteroidia</taxon>
        <taxon>Bacteroidales</taxon>
        <taxon>Candidatus Cryptobacteroides</taxon>
    </lineage>
</organism>
<evidence type="ECO:0000256" key="1">
    <source>
        <dbReference type="ARBA" id="ARBA00006739"/>
    </source>
</evidence>
<comment type="caution">
    <text evidence="5">The sequence shown here is derived from an EMBL/GenBank/DDBJ whole genome shotgun (WGS) entry which is preliminary data.</text>
</comment>
<feature type="domain" description="Glycosyltransferase 2-like" evidence="4">
    <location>
        <begin position="14"/>
        <end position="181"/>
    </location>
</feature>
<dbReference type="SUPFAM" id="SSF53448">
    <property type="entry name" value="Nucleotide-diphospho-sugar transferases"/>
    <property type="match status" value="1"/>
</dbReference>
<dbReference type="InterPro" id="IPR001173">
    <property type="entry name" value="Glyco_trans_2-like"/>
</dbReference>
<dbReference type="InterPro" id="IPR039528">
    <property type="entry name" value="DPM1-like"/>
</dbReference>
<proteinExistence type="inferred from homology"/>
<evidence type="ECO:0000256" key="2">
    <source>
        <dbReference type="ARBA" id="ARBA00022676"/>
    </source>
</evidence>
<dbReference type="InterPro" id="IPR029044">
    <property type="entry name" value="Nucleotide-diphossugar_trans"/>
</dbReference>
<dbReference type="EMBL" id="JADIMI010000076">
    <property type="protein sequence ID" value="MBO8452798.1"/>
    <property type="molecule type" value="Genomic_DNA"/>
</dbReference>
<keyword evidence="3" id="KW-0808">Transferase</keyword>
<dbReference type="PANTHER" id="PTHR43398">
    <property type="entry name" value="DOLICHOL-PHOSPHATE MANNOSYLTRANSFERASE SUBUNIT 1"/>
    <property type="match status" value="1"/>
</dbReference>
<evidence type="ECO:0000259" key="4">
    <source>
        <dbReference type="Pfam" id="PF00535"/>
    </source>
</evidence>
<sequence>MDNITSGANDSKAVIIPTYNEKENIENIIRAVFGLAGEYHIVIIDDGSPDGTADIVKSLRKEFPDRLFLIEREGKLGLGTAYITGFKWALEHGYGYIFEMDADFSHNPEDLPRLYRTCSEDGADLAIGSRYCNGVSVINWPIGRVVMSYFASVYVRTVLGMKVYDTTAGFKCYRRKVLETIDLDKVRLKGYGFQIEMKYSTFRLGFRIKEVPIIFVDRKEGTSKMSSGIFGEAFWGVIGMRFRKIRPKA</sequence>
<dbReference type="Proteomes" id="UP000823661">
    <property type="component" value="Unassembled WGS sequence"/>
</dbReference>
<name>A0A9D9EV04_9BACT</name>
<protein>
    <submittedName>
        <fullName evidence="5">Polyprenol monophosphomannose synthase</fullName>
    </submittedName>
</protein>
<dbReference type="Pfam" id="PF00535">
    <property type="entry name" value="Glycos_transf_2"/>
    <property type="match status" value="1"/>
</dbReference>
<gene>
    <name evidence="5" type="ORF">IAC06_07985</name>
</gene>
<dbReference type="AlphaFoldDB" id="A0A9D9EV04"/>
<dbReference type="PANTHER" id="PTHR43398:SF1">
    <property type="entry name" value="DOLICHOL-PHOSPHATE MANNOSYLTRANSFERASE SUBUNIT 1"/>
    <property type="match status" value="1"/>
</dbReference>
<evidence type="ECO:0000313" key="6">
    <source>
        <dbReference type="Proteomes" id="UP000823661"/>
    </source>
</evidence>
<dbReference type="GO" id="GO:0016020">
    <property type="term" value="C:membrane"/>
    <property type="evidence" value="ECO:0007669"/>
    <property type="project" value="GOC"/>
</dbReference>
<accession>A0A9D9EV04</accession>
<dbReference type="FunFam" id="3.90.550.10:FF:000128">
    <property type="entry name" value="Glycosyl transferase family 2"/>
    <property type="match status" value="1"/>
</dbReference>
<dbReference type="Gene3D" id="3.90.550.10">
    <property type="entry name" value="Spore Coat Polysaccharide Biosynthesis Protein SpsA, Chain A"/>
    <property type="match status" value="1"/>
</dbReference>
<reference evidence="5" key="2">
    <citation type="journal article" date="2021" name="PeerJ">
        <title>Extensive microbial diversity within the chicken gut microbiome revealed by metagenomics and culture.</title>
        <authorList>
            <person name="Gilroy R."/>
            <person name="Ravi A."/>
            <person name="Getino M."/>
            <person name="Pursley I."/>
            <person name="Horton D.L."/>
            <person name="Alikhan N.F."/>
            <person name="Baker D."/>
            <person name="Gharbi K."/>
            <person name="Hall N."/>
            <person name="Watson M."/>
            <person name="Adriaenssens E.M."/>
            <person name="Foster-Nyarko E."/>
            <person name="Jarju S."/>
            <person name="Secka A."/>
            <person name="Antonio M."/>
            <person name="Oren A."/>
            <person name="Chaudhuri R.R."/>
            <person name="La Ragione R."/>
            <person name="Hildebrand F."/>
            <person name="Pallen M.J."/>
        </authorList>
    </citation>
    <scope>NUCLEOTIDE SEQUENCE</scope>
    <source>
        <strain evidence="5">B1-20833</strain>
    </source>
</reference>
<keyword evidence="2" id="KW-0328">Glycosyltransferase</keyword>
<comment type="similarity">
    <text evidence="1">Belongs to the glycosyltransferase 2 family.</text>
</comment>